<dbReference type="Proteomes" id="UP000008312">
    <property type="component" value="Unassembled WGS sequence"/>
</dbReference>
<keyword evidence="2 6" id="KW-0143">Chaperone</keyword>
<dbReference type="GO" id="GO:0051082">
    <property type="term" value="F:unfolded protein binding"/>
    <property type="evidence" value="ECO:0007669"/>
    <property type="project" value="TreeGrafter"/>
</dbReference>
<dbReference type="PANTHER" id="PTHR10772">
    <property type="entry name" value="10 KDA HEAT SHOCK PROTEIN"/>
    <property type="match status" value="1"/>
</dbReference>
<dbReference type="OMA" id="KERPMQG"/>
<evidence type="ECO:0000256" key="5">
    <source>
        <dbReference type="ARBA" id="ARBA00079398"/>
    </source>
</evidence>
<dbReference type="AlphaFoldDB" id="D8M1S1"/>
<dbReference type="GO" id="GO:0005524">
    <property type="term" value="F:ATP binding"/>
    <property type="evidence" value="ECO:0007669"/>
    <property type="project" value="InterPro"/>
</dbReference>
<dbReference type="Pfam" id="PF00166">
    <property type="entry name" value="Cpn10"/>
    <property type="match status" value="1"/>
</dbReference>
<dbReference type="GO" id="GO:0005739">
    <property type="term" value="C:mitochondrion"/>
    <property type="evidence" value="ECO:0007669"/>
    <property type="project" value="TreeGrafter"/>
</dbReference>
<dbReference type="InParanoid" id="D8M1S1"/>
<dbReference type="GO" id="GO:0051087">
    <property type="term" value="F:protein-folding chaperone binding"/>
    <property type="evidence" value="ECO:0007669"/>
    <property type="project" value="TreeGrafter"/>
</dbReference>
<evidence type="ECO:0000313" key="7">
    <source>
        <dbReference type="EMBL" id="CBK22010.2"/>
    </source>
</evidence>
<evidence type="ECO:0000256" key="4">
    <source>
        <dbReference type="ARBA" id="ARBA00073031"/>
    </source>
</evidence>
<evidence type="ECO:0000256" key="2">
    <source>
        <dbReference type="ARBA" id="ARBA00023186"/>
    </source>
</evidence>
<evidence type="ECO:0000256" key="3">
    <source>
        <dbReference type="ARBA" id="ARBA00031971"/>
    </source>
</evidence>
<dbReference type="SUPFAM" id="SSF50129">
    <property type="entry name" value="GroES-like"/>
    <property type="match status" value="1"/>
</dbReference>
<dbReference type="Gene3D" id="2.30.33.40">
    <property type="entry name" value="GroES chaperonin"/>
    <property type="match status" value="1"/>
</dbReference>
<sequence length="100" mass="10822">MVIVSTLFIPFADRVLLKKVIPVAKSVGGILLPEDSVPTRNECEVIAVGPGKYAENGNLIPCSVKKGDRVLVPGFGGDHIKINNEDYLVFNNNDIIGIFQ</sequence>
<dbReference type="GO" id="GO:0044183">
    <property type="term" value="F:protein folding chaperone"/>
    <property type="evidence" value="ECO:0007669"/>
    <property type="project" value="InterPro"/>
</dbReference>
<organism evidence="7">
    <name type="scientific">Blastocystis hominis</name>
    <dbReference type="NCBI Taxonomy" id="12968"/>
    <lineage>
        <taxon>Eukaryota</taxon>
        <taxon>Sar</taxon>
        <taxon>Stramenopiles</taxon>
        <taxon>Bigyra</taxon>
        <taxon>Opalozoa</taxon>
        <taxon>Opalinata</taxon>
        <taxon>Blastocystidae</taxon>
        <taxon>Blastocystis</taxon>
    </lineage>
</organism>
<dbReference type="OrthoDB" id="184876at2759"/>
<reference evidence="7" key="1">
    <citation type="submission" date="2010-02" db="EMBL/GenBank/DDBJ databases">
        <title>Sequencing and annotation of the Blastocystis hominis genome.</title>
        <authorList>
            <person name="Wincker P."/>
        </authorList>
    </citation>
    <scope>NUCLEOTIDE SEQUENCE</scope>
    <source>
        <strain evidence="7">Singapore isolate B</strain>
    </source>
</reference>
<dbReference type="InterPro" id="IPR020818">
    <property type="entry name" value="Chaperonin_GroES"/>
</dbReference>
<comment type="similarity">
    <text evidence="1 6">Belongs to the GroES chaperonin family.</text>
</comment>
<dbReference type="PRINTS" id="PR00297">
    <property type="entry name" value="CHAPERONIN10"/>
</dbReference>
<dbReference type="RefSeq" id="XP_012896058.1">
    <property type="nucleotide sequence ID" value="XM_013040604.1"/>
</dbReference>
<dbReference type="GO" id="GO:0046872">
    <property type="term" value="F:metal ion binding"/>
    <property type="evidence" value="ECO:0007669"/>
    <property type="project" value="TreeGrafter"/>
</dbReference>
<dbReference type="FunCoup" id="D8M1S1">
    <property type="interactions" value="328"/>
</dbReference>
<dbReference type="GeneID" id="24919294"/>
<accession>D8M1S1</accession>
<dbReference type="EMBL" id="FN668646">
    <property type="protein sequence ID" value="CBK22010.2"/>
    <property type="molecule type" value="Genomic_DNA"/>
</dbReference>
<evidence type="ECO:0000256" key="1">
    <source>
        <dbReference type="ARBA" id="ARBA00006975"/>
    </source>
</evidence>
<dbReference type="InterPro" id="IPR011032">
    <property type="entry name" value="GroES-like_sf"/>
</dbReference>
<gene>
    <name evidence="7" type="ORF">GSBLH_T00002087001</name>
</gene>
<keyword evidence="8" id="KW-1185">Reference proteome</keyword>
<evidence type="ECO:0000256" key="6">
    <source>
        <dbReference type="RuleBase" id="RU003479"/>
    </source>
</evidence>
<dbReference type="SMART" id="SM00883">
    <property type="entry name" value="Cpn10"/>
    <property type="match status" value="1"/>
</dbReference>
<evidence type="ECO:0000313" key="8">
    <source>
        <dbReference type="Proteomes" id="UP000008312"/>
    </source>
</evidence>
<protein>
    <recommendedName>
        <fullName evidence="4">20 kDa chaperonin, chloroplastic</fullName>
    </recommendedName>
    <alternativeName>
        <fullName evidence="3">Chaperonin 10</fullName>
    </alternativeName>
    <alternativeName>
        <fullName evidence="5">Protein Cpn21</fullName>
    </alternativeName>
</protein>
<dbReference type="PANTHER" id="PTHR10772:SF0">
    <property type="entry name" value="10 KDA HEAT SHOCK PROTEIN, MITOCHONDRIAL"/>
    <property type="match status" value="1"/>
</dbReference>
<dbReference type="HAMAP" id="MF_00580">
    <property type="entry name" value="CH10"/>
    <property type="match status" value="1"/>
</dbReference>
<proteinExistence type="inferred from homology"/>
<dbReference type="FunFam" id="2.30.33.40:FF:000001">
    <property type="entry name" value="10 kDa chaperonin"/>
    <property type="match status" value="1"/>
</dbReference>
<dbReference type="InterPro" id="IPR037124">
    <property type="entry name" value="Chaperonin_GroES_sf"/>
</dbReference>
<dbReference type="CDD" id="cd00320">
    <property type="entry name" value="cpn10"/>
    <property type="match status" value="1"/>
</dbReference>
<name>D8M1S1_BLAHO</name>